<dbReference type="Proteomes" id="UP001372338">
    <property type="component" value="Unassembled WGS sequence"/>
</dbReference>
<evidence type="ECO:0000313" key="2">
    <source>
        <dbReference type="Proteomes" id="UP001372338"/>
    </source>
</evidence>
<evidence type="ECO:0000313" key="1">
    <source>
        <dbReference type="EMBL" id="KAK7266159.1"/>
    </source>
</evidence>
<sequence>MRIATHQSLPLHDRTAAQGLVHVARKMPKNAHAHFILGKILYSDYSCTKGCFFTPCTSDPGLRFNFSKR</sequence>
<accession>A0AAN9EYD7</accession>
<keyword evidence="2" id="KW-1185">Reference proteome</keyword>
<proteinExistence type="predicted"/>
<gene>
    <name evidence="1" type="ORF">RIF29_18801</name>
</gene>
<name>A0AAN9EYD7_CROPI</name>
<reference evidence="1 2" key="1">
    <citation type="submission" date="2024-01" db="EMBL/GenBank/DDBJ databases">
        <title>The genomes of 5 underutilized Papilionoideae crops provide insights into root nodulation and disease resistanc.</title>
        <authorList>
            <person name="Yuan L."/>
        </authorList>
    </citation>
    <scope>NUCLEOTIDE SEQUENCE [LARGE SCALE GENOMIC DNA]</scope>
    <source>
        <strain evidence="1">ZHUSHIDOU_FW_LH</strain>
        <tissue evidence="1">Leaf</tissue>
    </source>
</reference>
<dbReference type="AlphaFoldDB" id="A0AAN9EYD7"/>
<comment type="caution">
    <text evidence="1">The sequence shown here is derived from an EMBL/GenBank/DDBJ whole genome shotgun (WGS) entry which is preliminary data.</text>
</comment>
<organism evidence="1 2">
    <name type="scientific">Crotalaria pallida</name>
    <name type="common">Smooth rattlebox</name>
    <name type="synonym">Crotalaria striata</name>
    <dbReference type="NCBI Taxonomy" id="3830"/>
    <lineage>
        <taxon>Eukaryota</taxon>
        <taxon>Viridiplantae</taxon>
        <taxon>Streptophyta</taxon>
        <taxon>Embryophyta</taxon>
        <taxon>Tracheophyta</taxon>
        <taxon>Spermatophyta</taxon>
        <taxon>Magnoliopsida</taxon>
        <taxon>eudicotyledons</taxon>
        <taxon>Gunneridae</taxon>
        <taxon>Pentapetalae</taxon>
        <taxon>rosids</taxon>
        <taxon>fabids</taxon>
        <taxon>Fabales</taxon>
        <taxon>Fabaceae</taxon>
        <taxon>Papilionoideae</taxon>
        <taxon>50 kb inversion clade</taxon>
        <taxon>genistoids sensu lato</taxon>
        <taxon>core genistoids</taxon>
        <taxon>Crotalarieae</taxon>
        <taxon>Crotalaria</taxon>
    </lineage>
</organism>
<dbReference type="EMBL" id="JAYWIO010000004">
    <property type="protein sequence ID" value="KAK7266159.1"/>
    <property type="molecule type" value="Genomic_DNA"/>
</dbReference>
<protein>
    <submittedName>
        <fullName evidence="1">Uncharacterized protein</fullName>
    </submittedName>
</protein>